<name>M3JZ57_CANMX</name>
<keyword evidence="4" id="KW-0436">Ligase</keyword>
<dbReference type="GO" id="GO:0031146">
    <property type="term" value="P:SCF-dependent proteasomal ubiquitin-dependent protein catabolic process"/>
    <property type="evidence" value="ECO:0007669"/>
    <property type="project" value="TreeGrafter"/>
</dbReference>
<dbReference type="OrthoDB" id="2117972at2759"/>
<dbReference type="AlphaFoldDB" id="M3JZ57"/>
<dbReference type="SUPFAM" id="SSF81383">
    <property type="entry name" value="F-box domain"/>
    <property type="match status" value="1"/>
</dbReference>
<dbReference type="InterPro" id="IPR036047">
    <property type="entry name" value="F-box-like_dom_sf"/>
</dbReference>
<dbReference type="GO" id="GO:0005737">
    <property type="term" value="C:cytoplasm"/>
    <property type="evidence" value="ECO:0007669"/>
    <property type="project" value="TreeGrafter"/>
</dbReference>
<dbReference type="PANTHER" id="PTHR12874">
    <property type="entry name" value="F-BOX ONLY PROTEIN 48-RELATED"/>
    <property type="match status" value="1"/>
</dbReference>
<comment type="caution">
    <text evidence="4">The sequence shown here is derived from an EMBL/GenBank/DDBJ whole genome shotgun (WGS) entry which is preliminary data.</text>
</comment>
<dbReference type="InterPro" id="IPR045464">
    <property type="entry name" value="Hrt3/FBXO9_C"/>
</dbReference>
<feature type="region of interest" description="Disordered" evidence="2">
    <location>
        <begin position="1"/>
        <end position="23"/>
    </location>
</feature>
<dbReference type="GO" id="GO:0016874">
    <property type="term" value="F:ligase activity"/>
    <property type="evidence" value="ECO:0007669"/>
    <property type="project" value="UniProtKB-KW"/>
</dbReference>
<dbReference type="OMA" id="RWNRLDF"/>
<protein>
    <submittedName>
        <fullName evidence="4">Ubiquitin-protein ligase, putative</fullName>
    </submittedName>
</protein>
<dbReference type="HOGENOM" id="CLU_017706_1_0_1"/>
<feature type="compositionally biased region" description="Polar residues" evidence="2">
    <location>
        <begin position="10"/>
        <end position="23"/>
    </location>
</feature>
<dbReference type="EMBL" id="AOGT01001164">
    <property type="protein sequence ID" value="EMG48295.1"/>
    <property type="molecule type" value="Genomic_DNA"/>
</dbReference>
<keyword evidence="5" id="KW-1185">Reference proteome</keyword>
<dbReference type="STRING" id="1245528.M3JZ57"/>
<feature type="domain" description="F-box protein Hrt3/FBXO9 C-terminal" evidence="3">
    <location>
        <begin position="240"/>
        <end position="381"/>
    </location>
</feature>
<evidence type="ECO:0000313" key="5">
    <source>
        <dbReference type="Proteomes" id="UP000011777"/>
    </source>
</evidence>
<dbReference type="Pfam" id="PF19270">
    <property type="entry name" value="FBO_C"/>
    <property type="match status" value="1"/>
</dbReference>
<evidence type="ECO:0000256" key="2">
    <source>
        <dbReference type="SAM" id="MobiDB-lite"/>
    </source>
</evidence>
<keyword evidence="1" id="KW-0833">Ubl conjugation pathway</keyword>
<sequence length="445" mass="51533">MSTAKPEYKSASNNTDNESSDGLSQLDKKAIALFEDAVKKEAQGLMSDAVDLYRKAFRINDQVDQIYRSIHLPTALNKLQSERGKNYITRVDEHKVSKINVDELIASFKDTEAHAPDPLNNEDPNALVVKFTNLKLKQDTVISYPVSHLVLLPEDIWIYIFELLIHSSPESWFSMAISCKRFAYLGFGKSTIWRELCKQVYPRQVYEENQYYLQNPSLGTDINDDDELPIPINQLRILPQYKNSWKFMLQNRPFVKFLGCYISVVNYYSEGGKAEFSNAWSNPVKTITYYRYLRFYPDGLVLKVLTVLPPDGVIPYLSRLHENLPASISELGKPIYSHDENRNSHKIYHGKWTISSDGEVHIIIENGSVEYLTFHYWFKVKTLGHINKHAKLSWIKYNSVRKPISGEQNGEDQEEDDRIGEIMEFSIRNEKPFKFSRVKSYTLTN</sequence>
<evidence type="ECO:0000259" key="3">
    <source>
        <dbReference type="Pfam" id="PF19270"/>
    </source>
</evidence>
<gene>
    <name evidence="4" type="ORF">G210_1151</name>
</gene>
<accession>M3JZ57</accession>
<evidence type="ECO:0000256" key="1">
    <source>
        <dbReference type="ARBA" id="ARBA00022786"/>
    </source>
</evidence>
<dbReference type="Proteomes" id="UP000011777">
    <property type="component" value="Unassembled WGS sequence"/>
</dbReference>
<organism evidence="4 5">
    <name type="scientific">Candida maltosa (strain Xu316)</name>
    <name type="common">Yeast</name>
    <dbReference type="NCBI Taxonomy" id="1245528"/>
    <lineage>
        <taxon>Eukaryota</taxon>
        <taxon>Fungi</taxon>
        <taxon>Dikarya</taxon>
        <taxon>Ascomycota</taxon>
        <taxon>Saccharomycotina</taxon>
        <taxon>Pichiomycetes</taxon>
        <taxon>Debaryomycetaceae</taxon>
        <taxon>Candida/Lodderomyces clade</taxon>
        <taxon>Candida</taxon>
    </lineage>
</organism>
<dbReference type="PANTHER" id="PTHR12874:SF9">
    <property type="entry name" value="F-BOX ONLY PROTEIN 48"/>
    <property type="match status" value="1"/>
</dbReference>
<dbReference type="eggNOG" id="KOG2997">
    <property type="taxonomic scope" value="Eukaryota"/>
</dbReference>
<proteinExistence type="predicted"/>
<reference evidence="4 5" key="1">
    <citation type="submission" date="2013-02" db="EMBL/GenBank/DDBJ databases">
        <title>Genome sequence of Candida maltosa Xu316, a potential industrial strain for xylitol and ethanol production.</title>
        <authorList>
            <person name="Yu J."/>
            <person name="Wang Q."/>
            <person name="Geng X."/>
            <person name="Bao W."/>
            <person name="He P."/>
            <person name="Cai J."/>
        </authorList>
    </citation>
    <scope>NUCLEOTIDE SEQUENCE [LARGE SCALE GENOMIC DNA]</scope>
    <source>
        <strain evidence="5">Xu316</strain>
    </source>
</reference>
<evidence type="ECO:0000313" key="4">
    <source>
        <dbReference type="EMBL" id="EMG48295.1"/>
    </source>
</evidence>
<dbReference type="GO" id="GO:0019005">
    <property type="term" value="C:SCF ubiquitin ligase complex"/>
    <property type="evidence" value="ECO:0007669"/>
    <property type="project" value="TreeGrafter"/>
</dbReference>